<name>A0ABY5PCX0_9ACTN</name>
<feature type="transmembrane region" description="Helical" evidence="7">
    <location>
        <begin position="679"/>
        <end position="702"/>
    </location>
</feature>
<evidence type="ECO:0000256" key="7">
    <source>
        <dbReference type="SAM" id="Phobius"/>
    </source>
</evidence>
<keyword evidence="2" id="KW-1003">Cell membrane</keyword>
<dbReference type="PANTHER" id="PTHR30572:SF4">
    <property type="entry name" value="ABC TRANSPORTER PERMEASE YTRF"/>
    <property type="match status" value="1"/>
</dbReference>
<feature type="transmembrane region" description="Helical" evidence="7">
    <location>
        <begin position="277"/>
        <end position="297"/>
    </location>
</feature>
<feature type="domain" description="ABC3 transporter permease C-terminal" evidence="8">
    <location>
        <begin position="683"/>
        <end position="801"/>
    </location>
</feature>
<feature type="domain" description="ABC3 transporter permease C-terminal" evidence="8">
    <location>
        <begin position="280"/>
        <end position="398"/>
    </location>
</feature>
<dbReference type="Proteomes" id="UP001058860">
    <property type="component" value="Chromosome"/>
</dbReference>
<organism evidence="9 10">
    <name type="scientific">Svornostia abyssi</name>
    <dbReference type="NCBI Taxonomy" id="2898438"/>
    <lineage>
        <taxon>Bacteria</taxon>
        <taxon>Bacillati</taxon>
        <taxon>Actinomycetota</taxon>
        <taxon>Thermoleophilia</taxon>
        <taxon>Solirubrobacterales</taxon>
        <taxon>Baekduiaceae</taxon>
        <taxon>Svornostia</taxon>
    </lineage>
</organism>
<evidence type="ECO:0000256" key="3">
    <source>
        <dbReference type="ARBA" id="ARBA00022692"/>
    </source>
</evidence>
<evidence type="ECO:0000313" key="10">
    <source>
        <dbReference type="Proteomes" id="UP001058860"/>
    </source>
</evidence>
<evidence type="ECO:0000256" key="1">
    <source>
        <dbReference type="ARBA" id="ARBA00004651"/>
    </source>
</evidence>
<proteinExistence type="inferred from homology"/>
<evidence type="ECO:0000256" key="6">
    <source>
        <dbReference type="ARBA" id="ARBA00038076"/>
    </source>
</evidence>
<comment type="subcellular location">
    <subcellularLocation>
        <location evidence="1">Cell membrane</location>
        <topology evidence="1">Multi-pass membrane protein</topology>
    </subcellularLocation>
</comment>
<feature type="transmembrane region" description="Helical" evidence="7">
    <location>
        <begin position="326"/>
        <end position="347"/>
    </location>
</feature>
<evidence type="ECO:0000256" key="2">
    <source>
        <dbReference type="ARBA" id="ARBA00022475"/>
    </source>
</evidence>
<dbReference type="PANTHER" id="PTHR30572">
    <property type="entry name" value="MEMBRANE COMPONENT OF TRANSPORTER-RELATED"/>
    <property type="match status" value="1"/>
</dbReference>
<evidence type="ECO:0000256" key="5">
    <source>
        <dbReference type="ARBA" id="ARBA00023136"/>
    </source>
</evidence>
<evidence type="ECO:0000256" key="4">
    <source>
        <dbReference type="ARBA" id="ARBA00022989"/>
    </source>
</evidence>
<dbReference type="RefSeq" id="WP_353863051.1">
    <property type="nucleotide sequence ID" value="NZ_CP088295.1"/>
</dbReference>
<protein>
    <submittedName>
        <fullName evidence="9">FtsX-like permease family protein</fullName>
    </submittedName>
</protein>
<dbReference type="EMBL" id="CP088295">
    <property type="protein sequence ID" value="UUY02524.1"/>
    <property type="molecule type" value="Genomic_DNA"/>
</dbReference>
<comment type="similarity">
    <text evidence="6">Belongs to the ABC-4 integral membrane protein family.</text>
</comment>
<evidence type="ECO:0000259" key="8">
    <source>
        <dbReference type="Pfam" id="PF02687"/>
    </source>
</evidence>
<dbReference type="Pfam" id="PF02687">
    <property type="entry name" value="FtsX"/>
    <property type="match status" value="2"/>
</dbReference>
<feature type="transmembrane region" description="Helical" evidence="7">
    <location>
        <begin position="446"/>
        <end position="466"/>
    </location>
</feature>
<feature type="transmembrane region" description="Helical" evidence="7">
    <location>
        <begin position="723"/>
        <end position="754"/>
    </location>
</feature>
<keyword evidence="3 7" id="KW-0812">Transmembrane</keyword>
<accession>A0ABY5PCX0</accession>
<feature type="transmembrane region" description="Helical" evidence="7">
    <location>
        <begin position="367"/>
        <end position="390"/>
    </location>
</feature>
<keyword evidence="5 7" id="KW-0472">Membrane</keyword>
<sequence length="811" mass="84744">MRRWHRQALWVRWAIRDARRHRFQVLSIALLLGLGVGMFTAMSSMSIWRVDSADSSFAALRMHDLRFSLVEGGTAREGELRTALTRSGATADVAAAAERLVVPTQVDASTGGRTIMVPGRIVGAPADGDVDTLAARGGSLPAAGTDVALEHNFARHYELPETGALTLAGGQRVAYTGQVLAPEYFIVTAPGAGFGAESTFAVIFAPLATAQRLAGKPGQVNDMVVRLRPGADAVAVQRQIERALRVTLPETGFTVTTRDEEPAHRMIYKDAEGDQQLLDIFAFLMLGAATFAAFNLISRTVEAQRREIGIGMALGVPPAQLARRPFLLSAQIALGGLILGIPVGLAADAWLEGVLEDFFPLPVVNAAFQPAVFLQGAALGLVLPLLAAAVPVRRAVRVAPVEAIQVGARAARSSGLAWMLKGLRLPGGTLANLPLRNVLRTPRRTIMTLLGITAVVTIVVAMAGLIDSFDATLDASRSEALTGSRDRLTVDLATATAADGRALRAVTGAQSVGDGQPSLRLESTLVAGRERLDVALETVPDRRPVWEPTYERGALPAARPGLLIARSAADALDVGLGDRVRVVHPVPTGPQTFRLETTTLPVTGIHPSPLRFLAYTNTAGAAALGVPGLVNRISVVPAAGSSAEDVKAELLPLPGIAGVQGAAATTDAVDEVLKEFDQILVVTVAIAAAMALLIAFNSTAINADERTREHATMFAHGVPVGRVMLGAIAEALLIGALGTAVGVVAGHAVLSWVLTTTVPETMPDLGIVSAVTPATYGVAVISGIVVVAAAPLLTLGRLRRTDLSGSLRVVE</sequence>
<gene>
    <name evidence="9" type="ORF">LRS13_17730</name>
</gene>
<feature type="transmembrane region" description="Helical" evidence="7">
    <location>
        <begin position="774"/>
        <end position="795"/>
    </location>
</feature>
<evidence type="ECO:0000313" key="9">
    <source>
        <dbReference type="EMBL" id="UUY02524.1"/>
    </source>
</evidence>
<dbReference type="InterPro" id="IPR003838">
    <property type="entry name" value="ABC3_permease_C"/>
</dbReference>
<keyword evidence="10" id="KW-1185">Reference proteome</keyword>
<keyword evidence="4 7" id="KW-1133">Transmembrane helix</keyword>
<dbReference type="InterPro" id="IPR050250">
    <property type="entry name" value="Macrolide_Exporter_MacB"/>
</dbReference>
<reference evidence="10" key="1">
    <citation type="submission" date="2021-11" db="EMBL/GenBank/DDBJ databases">
        <title>Cultivation dependent microbiological survey of springs from the worlds oldest radium mine currently devoted to the extraction of radon-saturated water.</title>
        <authorList>
            <person name="Kapinusova G."/>
            <person name="Smrhova T."/>
            <person name="Strejcek M."/>
            <person name="Suman J."/>
            <person name="Jani K."/>
            <person name="Pajer P."/>
            <person name="Uhlik O."/>
        </authorList>
    </citation>
    <scope>NUCLEOTIDE SEQUENCE [LARGE SCALE GENOMIC DNA]</scope>
    <source>
        <strain evidence="10">J379</strain>
    </source>
</reference>